<evidence type="ECO:0000313" key="1">
    <source>
        <dbReference type="EMBL" id="MBB6429788.1"/>
    </source>
</evidence>
<name>A0A7X0H5R1_9BACT</name>
<comment type="caution">
    <text evidence="1">The sequence shown here is derived from an EMBL/GenBank/DDBJ whole genome shotgun (WGS) entry which is preliminary data.</text>
</comment>
<organism evidence="1 2">
    <name type="scientific">Algisphaera agarilytica</name>
    <dbReference type="NCBI Taxonomy" id="1385975"/>
    <lineage>
        <taxon>Bacteria</taxon>
        <taxon>Pseudomonadati</taxon>
        <taxon>Planctomycetota</taxon>
        <taxon>Phycisphaerae</taxon>
        <taxon>Phycisphaerales</taxon>
        <taxon>Phycisphaeraceae</taxon>
        <taxon>Algisphaera</taxon>
    </lineage>
</organism>
<reference evidence="1 2" key="1">
    <citation type="submission" date="2020-08" db="EMBL/GenBank/DDBJ databases">
        <title>Genomic Encyclopedia of Type Strains, Phase IV (KMG-IV): sequencing the most valuable type-strain genomes for metagenomic binning, comparative biology and taxonomic classification.</title>
        <authorList>
            <person name="Goeker M."/>
        </authorList>
    </citation>
    <scope>NUCLEOTIDE SEQUENCE [LARGE SCALE GENOMIC DNA]</scope>
    <source>
        <strain evidence="1 2">DSM 103725</strain>
    </source>
</reference>
<dbReference type="RefSeq" id="WP_184677350.1">
    <property type="nucleotide sequence ID" value="NZ_JACHGY010000001.1"/>
</dbReference>
<protein>
    <recommendedName>
        <fullName evidence="3">Lipoprotein</fullName>
    </recommendedName>
</protein>
<dbReference type="AlphaFoldDB" id="A0A7X0H5R1"/>
<dbReference type="PROSITE" id="PS51257">
    <property type="entry name" value="PROKAR_LIPOPROTEIN"/>
    <property type="match status" value="1"/>
</dbReference>
<keyword evidence="2" id="KW-1185">Reference proteome</keyword>
<sequence length="157" mass="16947">MLRYLPICIFTLALIGCSPHLSLYQRMTAAAAPPHGVQQTQLAYIGDITTDAGNYHIATQRLILSGMPAPRGLAYRLLIFNDDLQLVASHDYHSNEAEPLWCEGSRVYLFGAGRLADLGAATGNAIDFRQGPNHPILIHEERYGSSGGTEAAATPGQ</sequence>
<evidence type="ECO:0008006" key="3">
    <source>
        <dbReference type="Google" id="ProtNLM"/>
    </source>
</evidence>
<gene>
    <name evidence="1" type="ORF">HNQ40_001594</name>
</gene>
<evidence type="ECO:0000313" key="2">
    <source>
        <dbReference type="Proteomes" id="UP000541810"/>
    </source>
</evidence>
<accession>A0A7X0H5R1</accession>
<dbReference type="EMBL" id="JACHGY010000001">
    <property type="protein sequence ID" value="MBB6429788.1"/>
    <property type="molecule type" value="Genomic_DNA"/>
</dbReference>
<proteinExistence type="predicted"/>
<dbReference type="Proteomes" id="UP000541810">
    <property type="component" value="Unassembled WGS sequence"/>
</dbReference>